<evidence type="ECO:0000259" key="4">
    <source>
        <dbReference type="Pfam" id="PF08245"/>
    </source>
</evidence>
<dbReference type="EMBL" id="UOFO01000094">
    <property type="protein sequence ID" value="VAW86421.1"/>
    <property type="molecule type" value="Genomic_DNA"/>
</dbReference>
<sequence>MMVANTPAYEERGMTLGSLLTVCDTSRAVSDEDKKVVVTGLALKSQDVKSGDLFFACHGSQSSGHKYIQQAIKHGAVAVLYEESYDFSGQTNHVPLIAILDLRKKLGSFADFFYGNPSRLLNVIGVTGTNGKSSCAHFIAHTLSKGGLIPCGLMGTLGNGLYGNLSASLNTTPDALSVHRLLHKISDEGAKNLVMEVSSHGLQQGRANNVKFNTAVFTNLTRDHLDYHGSMKAYLEAKLKLFQEPSLEFAVINMADASADKVLACLSKTVSVVGYRLHEENTATYPSVPTLHVQMIEAVLVQSAVDGLAAKISSPWGTGILRSNLLGRFNIENLLATLGVLLINKIPLNEALIRLETVPALTGRMEAFRNQTGKAMVVIDYAHTPDALSQALQALRSHTTGRLWCVFGCGGDRDKGKRAEMGEIAGALADHVLITNDNPRSEKPEKIIDDITAGLDSKYTVIQDRALAIKFAIEHAAINDVVLISGKGHETYQEQDGVRQYFSDRNEVAKNLDCQAHSL</sequence>
<organism evidence="5">
    <name type="scientific">hydrothermal vent metagenome</name>
    <dbReference type="NCBI Taxonomy" id="652676"/>
    <lineage>
        <taxon>unclassified sequences</taxon>
        <taxon>metagenomes</taxon>
        <taxon>ecological metagenomes</taxon>
    </lineage>
</organism>
<dbReference type="SUPFAM" id="SSF53623">
    <property type="entry name" value="MurD-like peptide ligases, catalytic domain"/>
    <property type="match status" value="1"/>
</dbReference>
<dbReference type="Pfam" id="PF01225">
    <property type="entry name" value="Mur_ligase"/>
    <property type="match status" value="1"/>
</dbReference>
<dbReference type="GO" id="GO:0005737">
    <property type="term" value="C:cytoplasm"/>
    <property type="evidence" value="ECO:0007669"/>
    <property type="project" value="InterPro"/>
</dbReference>
<feature type="domain" description="Mur ligase C-terminal" evidence="3">
    <location>
        <begin position="363"/>
        <end position="488"/>
    </location>
</feature>
<dbReference type="InterPro" id="IPR000713">
    <property type="entry name" value="Mur_ligase_N"/>
</dbReference>
<reference evidence="5" key="1">
    <citation type="submission" date="2018-06" db="EMBL/GenBank/DDBJ databases">
        <authorList>
            <person name="Zhirakovskaya E."/>
        </authorList>
    </citation>
    <scope>NUCLEOTIDE SEQUENCE</scope>
</reference>
<evidence type="ECO:0000259" key="2">
    <source>
        <dbReference type="Pfam" id="PF01225"/>
    </source>
</evidence>
<dbReference type="Gene3D" id="3.40.1390.10">
    <property type="entry name" value="MurE/MurF, N-terminal domain"/>
    <property type="match status" value="1"/>
</dbReference>
<dbReference type="SUPFAM" id="SSF53244">
    <property type="entry name" value="MurD-like peptide ligases, peptide-binding domain"/>
    <property type="match status" value="1"/>
</dbReference>
<evidence type="ECO:0000313" key="5">
    <source>
        <dbReference type="EMBL" id="VAW86421.1"/>
    </source>
</evidence>
<dbReference type="GO" id="GO:0008360">
    <property type="term" value="P:regulation of cell shape"/>
    <property type="evidence" value="ECO:0007669"/>
    <property type="project" value="InterPro"/>
</dbReference>
<dbReference type="PANTHER" id="PTHR23135:SF4">
    <property type="entry name" value="UDP-N-ACETYLMURAMOYL-L-ALANYL-D-GLUTAMATE--2,6-DIAMINOPIMELATE LIGASE MURE HOMOLOG, CHLOROPLASTIC"/>
    <property type="match status" value="1"/>
</dbReference>
<dbReference type="GO" id="GO:0051301">
    <property type="term" value="P:cell division"/>
    <property type="evidence" value="ECO:0007669"/>
    <property type="project" value="InterPro"/>
</dbReference>
<feature type="domain" description="Mur ligase central" evidence="4">
    <location>
        <begin position="126"/>
        <end position="340"/>
    </location>
</feature>
<comment type="similarity">
    <text evidence="1">Belongs to the MurCDEF family. MurE subfamily.</text>
</comment>
<dbReference type="Gene3D" id="3.40.1190.10">
    <property type="entry name" value="Mur-like, catalytic domain"/>
    <property type="match status" value="1"/>
</dbReference>
<dbReference type="GO" id="GO:0008765">
    <property type="term" value="F:UDP-N-acetylmuramoylalanyl-D-glutamate-2,6-diaminopimelate ligase activity"/>
    <property type="evidence" value="ECO:0007669"/>
    <property type="project" value="UniProtKB-EC"/>
</dbReference>
<dbReference type="InterPro" id="IPR013221">
    <property type="entry name" value="Mur_ligase_cen"/>
</dbReference>
<evidence type="ECO:0000259" key="3">
    <source>
        <dbReference type="Pfam" id="PF02875"/>
    </source>
</evidence>
<dbReference type="InterPro" id="IPR036615">
    <property type="entry name" value="Mur_ligase_C_dom_sf"/>
</dbReference>
<gene>
    <name evidence="5" type="ORF">MNBD_GAMMA16-2252</name>
</gene>
<dbReference type="InterPro" id="IPR036565">
    <property type="entry name" value="Mur-like_cat_sf"/>
</dbReference>
<dbReference type="NCBIfam" id="TIGR01085">
    <property type="entry name" value="murE"/>
    <property type="match status" value="1"/>
</dbReference>
<feature type="domain" description="Mur ligase N-terminal catalytic" evidence="2">
    <location>
        <begin position="38"/>
        <end position="114"/>
    </location>
</feature>
<dbReference type="EC" id="6.3.2.13" evidence="5"/>
<keyword evidence="5" id="KW-0436">Ligase</keyword>
<dbReference type="PANTHER" id="PTHR23135">
    <property type="entry name" value="MUR LIGASE FAMILY MEMBER"/>
    <property type="match status" value="1"/>
</dbReference>
<accession>A0A3B0Z4F0</accession>
<evidence type="ECO:0000256" key="1">
    <source>
        <dbReference type="ARBA" id="ARBA00005898"/>
    </source>
</evidence>
<name>A0A3B0Z4F0_9ZZZZ</name>
<dbReference type="NCBIfam" id="NF001126">
    <property type="entry name" value="PRK00139.1-4"/>
    <property type="match status" value="1"/>
</dbReference>
<dbReference type="AlphaFoldDB" id="A0A3B0Z4F0"/>
<proteinExistence type="inferred from homology"/>
<dbReference type="InterPro" id="IPR035911">
    <property type="entry name" value="MurE/MurF_N"/>
</dbReference>
<dbReference type="GO" id="GO:0005524">
    <property type="term" value="F:ATP binding"/>
    <property type="evidence" value="ECO:0007669"/>
    <property type="project" value="InterPro"/>
</dbReference>
<protein>
    <submittedName>
        <fullName evidence="5">UDP-N-acetylmuramoylalanyl-D-glutamate--2,6-diaminopimelate ligase</fullName>
        <ecNumber evidence="5">6.3.2.13</ecNumber>
    </submittedName>
</protein>
<dbReference type="InterPro" id="IPR005761">
    <property type="entry name" value="UDP-N-AcMur-Glu-dNH2Pim_ligase"/>
</dbReference>
<dbReference type="SUPFAM" id="SSF63418">
    <property type="entry name" value="MurE/MurF N-terminal domain"/>
    <property type="match status" value="1"/>
</dbReference>
<dbReference type="HAMAP" id="MF_00208">
    <property type="entry name" value="MurE"/>
    <property type="match status" value="1"/>
</dbReference>
<dbReference type="Gene3D" id="3.90.190.20">
    <property type="entry name" value="Mur ligase, C-terminal domain"/>
    <property type="match status" value="1"/>
</dbReference>
<dbReference type="Pfam" id="PF02875">
    <property type="entry name" value="Mur_ligase_C"/>
    <property type="match status" value="1"/>
</dbReference>
<dbReference type="InterPro" id="IPR004101">
    <property type="entry name" value="Mur_ligase_C"/>
</dbReference>
<dbReference type="Pfam" id="PF08245">
    <property type="entry name" value="Mur_ligase_M"/>
    <property type="match status" value="1"/>
</dbReference>